<dbReference type="OrthoDB" id="7432757at2"/>
<dbReference type="Proteomes" id="UP000309186">
    <property type="component" value="Unassembled WGS sequence"/>
</dbReference>
<reference evidence="1 2" key="1">
    <citation type="submission" date="2018-01" db="EMBL/GenBank/DDBJ databases">
        <title>Co-occurrence of chitin degradation, pigmentation and bioactivity in marine Pseudoalteromonas.</title>
        <authorList>
            <person name="Paulsen S."/>
            <person name="Gram L."/>
            <person name="Machado H."/>
        </authorList>
    </citation>
    <scope>NUCLEOTIDE SEQUENCE [LARGE SCALE GENOMIC DNA]</scope>
    <source>
        <strain evidence="1 2">S3663</strain>
    </source>
</reference>
<accession>A0A5R9Q4F4</accession>
<comment type="caution">
    <text evidence="1">The sequence shown here is derived from an EMBL/GenBank/DDBJ whole genome shotgun (WGS) entry which is preliminary data.</text>
</comment>
<dbReference type="RefSeq" id="WP_138481045.1">
    <property type="nucleotide sequence ID" value="NZ_PPSW01000014.1"/>
</dbReference>
<sequence length="223" mass="24886">MLAKSIEFYKTATAFLPRYQLLRNDGSAPQVCEFIEVGYKNRFDASIKVSMPYILRLSFLSKHAAMGVRSANSPLFIEQYLDKPIEDFTQQYFAFNDRSKIVEYGSLYSNGHKLATPLFMLSTLALMKSGVQALAFCATQGVANILKGYGLTLTHLAKADPSKLAASNNDWGRYYDTKPQVYLLSLPQVAHVVSNTPKYAQMFKLISPSINKLAAQITKEALC</sequence>
<evidence type="ECO:0000313" key="2">
    <source>
        <dbReference type="Proteomes" id="UP000309186"/>
    </source>
</evidence>
<evidence type="ECO:0008006" key="3">
    <source>
        <dbReference type="Google" id="ProtNLM"/>
    </source>
</evidence>
<dbReference type="EMBL" id="PPSW01000014">
    <property type="protein sequence ID" value="TLX47139.1"/>
    <property type="molecule type" value="Genomic_DNA"/>
</dbReference>
<gene>
    <name evidence="1" type="ORF">C1E24_10055</name>
</gene>
<dbReference type="Pfam" id="PF12261">
    <property type="entry name" value="T_hemolysin"/>
    <property type="match status" value="1"/>
</dbReference>
<evidence type="ECO:0000313" key="1">
    <source>
        <dbReference type="EMBL" id="TLX47139.1"/>
    </source>
</evidence>
<protein>
    <recommendedName>
        <fullName evidence="3">Thermostable hemolysin</fullName>
    </recommendedName>
</protein>
<proteinExistence type="predicted"/>
<dbReference type="AlphaFoldDB" id="A0A5R9Q4F4"/>
<name>A0A5R9Q4F4_9GAMM</name>
<dbReference type="InterPro" id="IPR022050">
    <property type="entry name" value="T_hemolysin"/>
</dbReference>
<organism evidence="1 2">
    <name type="scientific">Pseudoalteromonas phenolica</name>
    <dbReference type="NCBI Taxonomy" id="161398"/>
    <lineage>
        <taxon>Bacteria</taxon>
        <taxon>Pseudomonadati</taxon>
        <taxon>Pseudomonadota</taxon>
        <taxon>Gammaproteobacteria</taxon>
        <taxon>Alteromonadales</taxon>
        <taxon>Pseudoalteromonadaceae</taxon>
        <taxon>Pseudoalteromonas</taxon>
    </lineage>
</organism>